<name>A0A177NQF1_9GAMM</name>
<dbReference type="Gene3D" id="3.40.30.10">
    <property type="entry name" value="Glutaredoxin"/>
    <property type="match status" value="1"/>
</dbReference>
<keyword evidence="7" id="KW-1015">Disulfide bond</keyword>
<evidence type="ECO:0000256" key="2">
    <source>
        <dbReference type="ARBA" id="ARBA00011245"/>
    </source>
</evidence>
<keyword evidence="4" id="KW-0575">Peroxidase</keyword>
<evidence type="ECO:0000313" key="16">
    <source>
        <dbReference type="Proteomes" id="UP000077857"/>
    </source>
</evidence>
<evidence type="ECO:0000256" key="12">
    <source>
        <dbReference type="ARBA" id="ARBA00049091"/>
    </source>
</evidence>
<evidence type="ECO:0000259" key="14">
    <source>
        <dbReference type="PROSITE" id="PS51352"/>
    </source>
</evidence>
<dbReference type="Pfam" id="PF00578">
    <property type="entry name" value="AhpC-TSA"/>
    <property type="match status" value="1"/>
</dbReference>
<dbReference type="PIRSF" id="PIRSF000239">
    <property type="entry name" value="AHPC"/>
    <property type="match status" value="1"/>
</dbReference>
<evidence type="ECO:0000256" key="13">
    <source>
        <dbReference type="PIRSR" id="PIRSR000239-1"/>
    </source>
</evidence>
<evidence type="ECO:0000256" key="1">
    <source>
        <dbReference type="ARBA" id="ARBA00003330"/>
    </source>
</evidence>
<dbReference type="AlphaFoldDB" id="A0A177NQF1"/>
<evidence type="ECO:0000313" key="15">
    <source>
        <dbReference type="EMBL" id="OAI20308.1"/>
    </source>
</evidence>
<dbReference type="EMBL" id="LUUJ01000033">
    <property type="protein sequence ID" value="OAI20308.1"/>
    <property type="molecule type" value="Genomic_DNA"/>
</dbReference>
<comment type="similarity">
    <text evidence="10">Belongs to the peroxiredoxin family. BCP/PrxQ subfamily.</text>
</comment>
<proteinExistence type="inferred from homology"/>
<keyword evidence="6" id="KW-0560">Oxidoreductase</keyword>
<dbReference type="OrthoDB" id="9812811at2"/>
<organism evidence="15 16">
    <name type="scientific">Methylomonas koyamae</name>
    <dbReference type="NCBI Taxonomy" id="702114"/>
    <lineage>
        <taxon>Bacteria</taxon>
        <taxon>Pseudomonadati</taxon>
        <taxon>Pseudomonadota</taxon>
        <taxon>Gammaproteobacteria</taxon>
        <taxon>Methylococcales</taxon>
        <taxon>Methylococcaceae</taxon>
        <taxon>Methylomonas</taxon>
    </lineage>
</organism>
<evidence type="ECO:0000256" key="3">
    <source>
        <dbReference type="ARBA" id="ARBA00013017"/>
    </source>
</evidence>
<dbReference type="GO" id="GO:0045454">
    <property type="term" value="P:cell redox homeostasis"/>
    <property type="evidence" value="ECO:0007669"/>
    <property type="project" value="TreeGrafter"/>
</dbReference>
<evidence type="ECO:0000256" key="6">
    <source>
        <dbReference type="ARBA" id="ARBA00023002"/>
    </source>
</evidence>
<evidence type="ECO:0000256" key="7">
    <source>
        <dbReference type="ARBA" id="ARBA00023157"/>
    </source>
</evidence>
<dbReference type="CDD" id="cd03017">
    <property type="entry name" value="PRX_BCP"/>
    <property type="match status" value="1"/>
</dbReference>
<evidence type="ECO:0000256" key="9">
    <source>
        <dbReference type="ARBA" id="ARBA00032824"/>
    </source>
</evidence>
<feature type="domain" description="Thioredoxin" evidence="14">
    <location>
        <begin position="4"/>
        <end position="158"/>
    </location>
</feature>
<dbReference type="InterPro" id="IPR024706">
    <property type="entry name" value="Peroxiredoxin_AhpC-typ"/>
</dbReference>
<dbReference type="FunFam" id="3.40.30.10:FF:000007">
    <property type="entry name" value="Thioredoxin-dependent thiol peroxidase"/>
    <property type="match status" value="1"/>
</dbReference>
<keyword evidence="8" id="KW-0676">Redox-active center</keyword>
<sequence length="159" mass="17623">MSQLEKNQEAPFFRAVNQHNKPVYLADYQGEKNVVLYFYPKDDTPGCTIEANDFTALADEFAALDTVVIGVSKDDCESHRAFIAKYGLNVQLLADTDGTLCDSYGTWQEVEKDGVKKWKIVRSTFVIDKDGKLVEAMYGVNHEGHAQAVLDIVKGLAAA</sequence>
<keyword evidence="5" id="KW-0049">Antioxidant</keyword>
<dbReference type="InterPro" id="IPR000866">
    <property type="entry name" value="AhpC/TSA"/>
</dbReference>
<dbReference type="GO" id="GO:0034599">
    <property type="term" value="P:cellular response to oxidative stress"/>
    <property type="evidence" value="ECO:0007669"/>
    <property type="project" value="TreeGrafter"/>
</dbReference>
<feature type="active site" description="Cysteine sulfenic acid (-SOH) intermediate; for peroxidase activity" evidence="13">
    <location>
        <position position="47"/>
    </location>
</feature>
<protein>
    <recommendedName>
        <fullName evidence="3">thioredoxin-dependent peroxiredoxin</fullName>
        <ecNumber evidence="3">1.11.1.24</ecNumber>
    </recommendedName>
    <alternativeName>
        <fullName evidence="9">Thioredoxin peroxidase</fullName>
    </alternativeName>
    <alternativeName>
        <fullName evidence="11">Thioredoxin-dependent peroxiredoxin Bcp</fullName>
    </alternativeName>
</protein>
<evidence type="ECO:0000256" key="4">
    <source>
        <dbReference type="ARBA" id="ARBA00022559"/>
    </source>
</evidence>
<dbReference type="Proteomes" id="UP000077857">
    <property type="component" value="Unassembled WGS sequence"/>
</dbReference>
<dbReference type="InterPro" id="IPR036249">
    <property type="entry name" value="Thioredoxin-like_sf"/>
</dbReference>
<dbReference type="InterPro" id="IPR013766">
    <property type="entry name" value="Thioredoxin_domain"/>
</dbReference>
<dbReference type="GO" id="GO:0005737">
    <property type="term" value="C:cytoplasm"/>
    <property type="evidence" value="ECO:0007669"/>
    <property type="project" value="TreeGrafter"/>
</dbReference>
<evidence type="ECO:0000256" key="11">
    <source>
        <dbReference type="ARBA" id="ARBA00042639"/>
    </source>
</evidence>
<reference evidence="15 16" key="1">
    <citation type="submission" date="2016-03" db="EMBL/GenBank/DDBJ databases">
        <authorList>
            <person name="Ploux O."/>
        </authorList>
    </citation>
    <scope>NUCLEOTIDE SEQUENCE [LARGE SCALE GENOMIC DNA]</scope>
    <source>
        <strain evidence="15 16">R-45378</strain>
    </source>
</reference>
<dbReference type="InterPro" id="IPR050924">
    <property type="entry name" value="Peroxiredoxin_BCP/PrxQ"/>
</dbReference>
<comment type="caution">
    <text evidence="15">The sequence shown here is derived from an EMBL/GenBank/DDBJ whole genome shotgun (WGS) entry which is preliminary data.</text>
</comment>
<dbReference type="RefSeq" id="WP_064039173.1">
    <property type="nucleotide sequence ID" value="NZ_LUUJ01000033.1"/>
</dbReference>
<comment type="subunit">
    <text evidence="2">Monomer.</text>
</comment>
<dbReference type="GO" id="GO:0008379">
    <property type="term" value="F:thioredoxin peroxidase activity"/>
    <property type="evidence" value="ECO:0007669"/>
    <property type="project" value="TreeGrafter"/>
</dbReference>
<evidence type="ECO:0000256" key="10">
    <source>
        <dbReference type="ARBA" id="ARBA00038489"/>
    </source>
</evidence>
<comment type="catalytic activity">
    <reaction evidence="12">
        <text>a hydroperoxide + [thioredoxin]-dithiol = an alcohol + [thioredoxin]-disulfide + H2O</text>
        <dbReference type="Rhea" id="RHEA:62620"/>
        <dbReference type="Rhea" id="RHEA-COMP:10698"/>
        <dbReference type="Rhea" id="RHEA-COMP:10700"/>
        <dbReference type="ChEBI" id="CHEBI:15377"/>
        <dbReference type="ChEBI" id="CHEBI:29950"/>
        <dbReference type="ChEBI" id="CHEBI:30879"/>
        <dbReference type="ChEBI" id="CHEBI:35924"/>
        <dbReference type="ChEBI" id="CHEBI:50058"/>
        <dbReference type="EC" id="1.11.1.24"/>
    </reaction>
</comment>
<gene>
    <name evidence="15" type="ORF">A1507_05210</name>
</gene>
<comment type="function">
    <text evidence="1">Thiol-specific peroxidase that catalyzes the reduction of hydrogen peroxide and organic hydroperoxides to water and alcohols, respectively. Plays a role in cell protection against oxidative stress by detoxifying peroxides and as sensor of hydrogen peroxide-mediated signaling events.</text>
</comment>
<evidence type="ECO:0000256" key="8">
    <source>
        <dbReference type="ARBA" id="ARBA00023284"/>
    </source>
</evidence>
<accession>A0A177NQF1</accession>
<dbReference type="SUPFAM" id="SSF52833">
    <property type="entry name" value="Thioredoxin-like"/>
    <property type="match status" value="1"/>
</dbReference>
<dbReference type="PROSITE" id="PS51352">
    <property type="entry name" value="THIOREDOXIN_2"/>
    <property type="match status" value="1"/>
</dbReference>
<evidence type="ECO:0000256" key="5">
    <source>
        <dbReference type="ARBA" id="ARBA00022862"/>
    </source>
</evidence>
<dbReference type="PANTHER" id="PTHR42801">
    <property type="entry name" value="THIOREDOXIN-DEPENDENT PEROXIDE REDUCTASE"/>
    <property type="match status" value="1"/>
</dbReference>
<dbReference type="PANTHER" id="PTHR42801:SF4">
    <property type="entry name" value="AHPC_TSA FAMILY PROTEIN"/>
    <property type="match status" value="1"/>
</dbReference>
<dbReference type="EC" id="1.11.1.24" evidence="3"/>